<name>A0A9P7EJV1_9AGAM</name>
<feature type="compositionally biased region" description="Low complexity" evidence="1">
    <location>
        <begin position="129"/>
        <end position="147"/>
    </location>
</feature>
<dbReference type="GeneID" id="64626468"/>
<evidence type="ECO:0000256" key="1">
    <source>
        <dbReference type="SAM" id="MobiDB-lite"/>
    </source>
</evidence>
<keyword evidence="3" id="KW-1185">Reference proteome</keyword>
<gene>
    <name evidence="2" type="ORF">BJ212DRAFT_1296430</name>
</gene>
<comment type="caution">
    <text evidence="2">The sequence shown here is derived from an EMBL/GenBank/DDBJ whole genome shotgun (WGS) entry which is preliminary data.</text>
</comment>
<dbReference type="OrthoDB" id="2653625at2759"/>
<feature type="region of interest" description="Disordered" evidence="1">
    <location>
        <begin position="129"/>
        <end position="157"/>
    </location>
</feature>
<dbReference type="AlphaFoldDB" id="A0A9P7EJV1"/>
<dbReference type="RefSeq" id="XP_041197974.1">
    <property type="nucleotide sequence ID" value="XM_041332451.1"/>
</dbReference>
<proteinExistence type="predicted"/>
<dbReference type="Proteomes" id="UP000807769">
    <property type="component" value="Unassembled WGS sequence"/>
</dbReference>
<reference evidence="2" key="1">
    <citation type="journal article" date="2020" name="New Phytol.">
        <title>Comparative genomics reveals dynamic genome evolution in host specialist ectomycorrhizal fungi.</title>
        <authorList>
            <person name="Lofgren L.A."/>
            <person name="Nguyen N.H."/>
            <person name="Vilgalys R."/>
            <person name="Ruytinx J."/>
            <person name="Liao H.L."/>
            <person name="Branco S."/>
            <person name="Kuo A."/>
            <person name="LaButti K."/>
            <person name="Lipzen A."/>
            <person name="Andreopoulos W."/>
            <person name="Pangilinan J."/>
            <person name="Riley R."/>
            <person name="Hundley H."/>
            <person name="Na H."/>
            <person name="Barry K."/>
            <person name="Grigoriev I.V."/>
            <person name="Stajich J.E."/>
            <person name="Kennedy P.G."/>
        </authorList>
    </citation>
    <scope>NUCLEOTIDE SEQUENCE</scope>
    <source>
        <strain evidence="2">MN1</strain>
    </source>
</reference>
<evidence type="ECO:0000313" key="2">
    <source>
        <dbReference type="EMBL" id="KAG1823914.1"/>
    </source>
</evidence>
<organism evidence="2 3">
    <name type="scientific">Suillus subaureus</name>
    <dbReference type="NCBI Taxonomy" id="48587"/>
    <lineage>
        <taxon>Eukaryota</taxon>
        <taxon>Fungi</taxon>
        <taxon>Dikarya</taxon>
        <taxon>Basidiomycota</taxon>
        <taxon>Agaricomycotina</taxon>
        <taxon>Agaricomycetes</taxon>
        <taxon>Agaricomycetidae</taxon>
        <taxon>Boletales</taxon>
        <taxon>Suillineae</taxon>
        <taxon>Suillaceae</taxon>
        <taxon>Suillus</taxon>
    </lineage>
</organism>
<accession>A0A9P7EJV1</accession>
<evidence type="ECO:0000313" key="3">
    <source>
        <dbReference type="Proteomes" id="UP000807769"/>
    </source>
</evidence>
<protein>
    <submittedName>
        <fullName evidence="2">Uncharacterized protein</fullName>
    </submittedName>
</protein>
<sequence>MPQQQTPQNNTAFNNAACHQIYYVTGNKPGTIQQPQGQPPTQEERDVMRTRINELPHQMHLKFLHMVLEDEGETYANASLESLCTLVTKLTRSSKKEVEDSIGFGVTAYSHNVTSFAVGDAQLVTYLDSSDNVSSGDSSEDSNGGQDPKSWGFLQQV</sequence>
<dbReference type="EMBL" id="JABBWG010000004">
    <property type="protein sequence ID" value="KAG1823914.1"/>
    <property type="molecule type" value="Genomic_DNA"/>
</dbReference>